<comment type="catalytic activity">
    <reaction evidence="1 10">
        <text>Transfers a segment of a (1-&gt;4)-alpha-D-glucan to a new position in an acceptor, which may be glucose or a (1-&gt;4)-alpha-D-glucan.</text>
        <dbReference type="EC" id="2.4.1.25"/>
    </reaction>
</comment>
<comment type="similarity">
    <text evidence="2 10">Belongs to the disproportionating enzyme family.</text>
</comment>
<reference evidence="11 13" key="1">
    <citation type="journal article" date="2016" name="Genome Announc.">
        <title>Complete Genome Sequences of Aerococcus christensenii CCUG 28831T, Aerococcus sanguinicola CCUG 43001T, Aerococcus urinae CCUG 36881T, Aerococcus urinaeequi CCUG 28094T, Aerococcus urinaehominis CCUG 42038 BT, and Aerococcus viridans CCUG 4311T.</title>
        <authorList>
            <person name="Carkaci D."/>
            <person name="Dargis R."/>
            <person name="Nielsen X.C."/>
            <person name="Skovgaard O."/>
            <person name="Fuursted K."/>
            <person name="Christensen J.J."/>
        </authorList>
    </citation>
    <scope>NUCLEOTIDE SEQUENCE [LARGE SCALE GENOMIC DNA]</scope>
    <source>
        <strain evidence="11 13">CCUG43001</strain>
    </source>
</reference>
<name>A0A120I998_9LACT</name>
<keyword evidence="13" id="KW-1185">Reference proteome</keyword>
<dbReference type="OrthoDB" id="9811841at2"/>
<evidence type="ECO:0000256" key="7">
    <source>
        <dbReference type="ARBA" id="ARBA00023277"/>
    </source>
</evidence>
<dbReference type="InterPro" id="IPR017853">
    <property type="entry name" value="GH"/>
</dbReference>
<evidence type="ECO:0000256" key="5">
    <source>
        <dbReference type="ARBA" id="ARBA00022676"/>
    </source>
</evidence>
<protein>
    <recommendedName>
        <fullName evidence="4 10">4-alpha-glucanotransferase</fullName>
        <ecNumber evidence="3 10">2.4.1.25</ecNumber>
    </recommendedName>
    <alternativeName>
        <fullName evidence="8 10">Amylomaltase</fullName>
    </alternativeName>
    <alternativeName>
        <fullName evidence="9 10">Disproportionating enzyme</fullName>
    </alternativeName>
</protein>
<keyword evidence="5 10" id="KW-0328">Glycosyltransferase</keyword>
<dbReference type="Pfam" id="PF02446">
    <property type="entry name" value="Glyco_hydro_77"/>
    <property type="match status" value="1"/>
</dbReference>
<dbReference type="InterPro" id="IPR003385">
    <property type="entry name" value="Glyco_hydro_77"/>
</dbReference>
<accession>A0A120I998</accession>
<evidence type="ECO:0000256" key="2">
    <source>
        <dbReference type="ARBA" id="ARBA00005684"/>
    </source>
</evidence>
<evidence type="ECO:0000313" key="12">
    <source>
        <dbReference type="EMBL" id="PKZ22432.1"/>
    </source>
</evidence>
<evidence type="ECO:0000256" key="1">
    <source>
        <dbReference type="ARBA" id="ARBA00000439"/>
    </source>
</evidence>
<evidence type="ECO:0000256" key="6">
    <source>
        <dbReference type="ARBA" id="ARBA00022679"/>
    </source>
</evidence>
<dbReference type="GeneID" id="92903527"/>
<proteinExistence type="inferred from homology"/>
<evidence type="ECO:0000313" key="11">
    <source>
        <dbReference type="EMBL" id="AMB94256.1"/>
    </source>
</evidence>
<dbReference type="GO" id="GO:0004134">
    <property type="term" value="F:4-alpha-glucanotransferase activity"/>
    <property type="evidence" value="ECO:0007669"/>
    <property type="project" value="UniProtKB-EC"/>
</dbReference>
<evidence type="ECO:0000313" key="13">
    <source>
        <dbReference type="Proteomes" id="UP000069912"/>
    </source>
</evidence>
<dbReference type="EMBL" id="PKGY01000002">
    <property type="protein sequence ID" value="PKZ22432.1"/>
    <property type="molecule type" value="Genomic_DNA"/>
</dbReference>
<dbReference type="AlphaFoldDB" id="A0A120I998"/>
<evidence type="ECO:0000313" key="14">
    <source>
        <dbReference type="Proteomes" id="UP000234239"/>
    </source>
</evidence>
<dbReference type="RefSeq" id="WP_067974515.1">
    <property type="nucleotide sequence ID" value="NZ_CAJHKM010000001.1"/>
</dbReference>
<evidence type="ECO:0000256" key="8">
    <source>
        <dbReference type="ARBA" id="ARBA00031423"/>
    </source>
</evidence>
<sequence length="511" mass="58695">MERTSGVLLHITSLASPYGIGSFGRAAYEFVDFLSACKQSYWQILPLTTTSYGDSPYQSFSAFAGNTHLIDFDRLVEAGYLKASDLEDLSFAENPEVVDYGRIFRVRRPLLEKAVAAFQKDKKDKSRDFKDFVQSNQDWLEAFCQYMTVKESFDLKAWYDWPEAYRTYQIDQVKTLCWDHADCYNYHLITQYFFFKQWEALKAYANQKHIQIIGDMPIYVARDSVEMWTQPAMFKTDANKDPLTVAGTPPDNFSDTGQYWGNPIYDWDYMADQGYQWWIQRMAKSFEMYDIVRIDHFRGFESFWEVPYGSETAASGHWTKGPGLKLFKALKDALGDLAIIAEDLGFMTDEVIEMREATGYPGMKILQFAFNGKTDSLDLPHHYSANTIAYVGTHDNETARGWYEESANQSQRDQVDAYLNRRKGEAASHALNRGIAASSSQIAIYTMQDLLNLGNRARMNTPSTIGCNWQWRMAEDALTADVYEQLTDLTETYFRANPKFKLGTSITNKGD</sequence>
<dbReference type="KEGG" id="asan:AWM72_05535"/>
<evidence type="ECO:0000256" key="10">
    <source>
        <dbReference type="RuleBase" id="RU361207"/>
    </source>
</evidence>
<dbReference type="SUPFAM" id="SSF51445">
    <property type="entry name" value="(Trans)glycosidases"/>
    <property type="match status" value="1"/>
</dbReference>
<evidence type="ECO:0000256" key="4">
    <source>
        <dbReference type="ARBA" id="ARBA00020295"/>
    </source>
</evidence>
<keyword evidence="6 10" id="KW-0808">Transferase</keyword>
<dbReference type="EMBL" id="CP014160">
    <property type="protein sequence ID" value="AMB94256.1"/>
    <property type="molecule type" value="Genomic_DNA"/>
</dbReference>
<dbReference type="Proteomes" id="UP000234239">
    <property type="component" value="Unassembled WGS sequence"/>
</dbReference>
<dbReference type="Proteomes" id="UP000069912">
    <property type="component" value="Chromosome"/>
</dbReference>
<dbReference type="PANTHER" id="PTHR32438:SF5">
    <property type="entry name" value="4-ALPHA-GLUCANOTRANSFERASE DPE1, CHLOROPLASTIC_AMYLOPLASTIC"/>
    <property type="match status" value="1"/>
</dbReference>
<evidence type="ECO:0000256" key="3">
    <source>
        <dbReference type="ARBA" id="ARBA00012560"/>
    </source>
</evidence>
<reference evidence="12 14" key="3">
    <citation type="submission" date="2017-12" db="EMBL/GenBank/DDBJ databases">
        <title>Phylogenetic diversity of female urinary microbiome.</title>
        <authorList>
            <person name="Thomas-White K."/>
            <person name="Wolfe A.J."/>
        </authorList>
    </citation>
    <scope>NUCLEOTIDE SEQUENCE [LARGE SCALE GENOMIC DNA]</scope>
    <source>
        <strain evidence="12 14">UMB0139</strain>
    </source>
</reference>
<dbReference type="Gene3D" id="3.20.20.80">
    <property type="entry name" value="Glycosidases"/>
    <property type="match status" value="1"/>
</dbReference>
<dbReference type="NCBIfam" id="NF011080">
    <property type="entry name" value="PRK14508.1-3"/>
    <property type="match status" value="1"/>
</dbReference>
<evidence type="ECO:0000256" key="9">
    <source>
        <dbReference type="ARBA" id="ARBA00031501"/>
    </source>
</evidence>
<dbReference type="PANTHER" id="PTHR32438">
    <property type="entry name" value="4-ALPHA-GLUCANOTRANSFERASE DPE1, CHLOROPLASTIC/AMYLOPLASTIC"/>
    <property type="match status" value="1"/>
</dbReference>
<reference evidence="13" key="2">
    <citation type="submission" date="2016-01" db="EMBL/GenBank/DDBJ databases">
        <title>Six Aerococcus type strain genome sequencing and assembly using PacBio and Illumina Hiseq.</title>
        <authorList>
            <person name="Carkaci D."/>
            <person name="Dargis R."/>
            <person name="Nielsen X.C."/>
            <person name="Skovgaard O."/>
            <person name="Fuursted K."/>
            <person name="Christensen J.J."/>
        </authorList>
    </citation>
    <scope>NUCLEOTIDE SEQUENCE [LARGE SCALE GENOMIC DNA]</scope>
    <source>
        <strain evidence="13">CCUG43001</strain>
    </source>
</reference>
<dbReference type="GO" id="GO:0005975">
    <property type="term" value="P:carbohydrate metabolic process"/>
    <property type="evidence" value="ECO:0007669"/>
    <property type="project" value="InterPro"/>
</dbReference>
<keyword evidence="7 10" id="KW-0119">Carbohydrate metabolism</keyword>
<dbReference type="EC" id="2.4.1.25" evidence="3 10"/>
<organism evidence="11 13">
    <name type="scientific">Aerococcus sanguinicola</name>
    <dbReference type="NCBI Taxonomy" id="119206"/>
    <lineage>
        <taxon>Bacteria</taxon>
        <taxon>Bacillati</taxon>
        <taxon>Bacillota</taxon>
        <taxon>Bacilli</taxon>
        <taxon>Lactobacillales</taxon>
        <taxon>Aerococcaceae</taxon>
        <taxon>Aerococcus</taxon>
    </lineage>
</organism>
<gene>
    <name evidence="12" type="primary">malQ</name>
    <name evidence="11" type="ORF">AWM72_05535</name>
    <name evidence="12" type="ORF">CYJ28_04770</name>
</gene>
<dbReference type="NCBIfam" id="TIGR00217">
    <property type="entry name" value="malQ"/>
    <property type="match status" value="1"/>
</dbReference>